<protein>
    <submittedName>
        <fullName evidence="4">Acetyl esterase</fullName>
    </submittedName>
</protein>
<evidence type="ECO:0000313" key="5">
    <source>
        <dbReference type="Proteomes" id="UP000198588"/>
    </source>
</evidence>
<evidence type="ECO:0000313" key="4">
    <source>
        <dbReference type="EMBL" id="SDA98155.1"/>
    </source>
</evidence>
<gene>
    <name evidence="4" type="ORF">SAMN02927914_06096</name>
</gene>
<dbReference type="PANTHER" id="PTHR23025">
    <property type="entry name" value="TRIACYLGLYCEROL LIPASE"/>
    <property type="match status" value="1"/>
</dbReference>
<dbReference type="PROSITE" id="PS01173">
    <property type="entry name" value="LIPASE_GDXG_HIS"/>
    <property type="match status" value="1"/>
</dbReference>
<organism evidence="4 5">
    <name type="scientific">Mesorhizobium qingshengii</name>
    <dbReference type="NCBI Taxonomy" id="1165689"/>
    <lineage>
        <taxon>Bacteria</taxon>
        <taxon>Pseudomonadati</taxon>
        <taxon>Pseudomonadota</taxon>
        <taxon>Alphaproteobacteria</taxon>
        <taxon>Hyphomicrobiales</taxon>
        <taxon>Phyllobacteriaceae</taxon>
        <taxon>Mesorhizobium</taxon>
    </lineage>
</organism>
<comment type="similarity">
    <text evidence="1">Belongs to the 'GDXG' lipolytic enzyme family.</text>
</comment>
<dbReference type="GO" id="GO:0004771">
    <property type="term" value="F:sterol ester esterase activity"/>
    <property type="evidence" value="ECO:0007669"/>
    <property type="project" value="TreeGrafter"/>
</dbReference>
<evidence type="ECO:0000256" key="1">
    <source>
        <dbReference type="ARBA" id="ARBA00010515"/>
    </source>
</evidence>
<dbReference type="InterPro" id="IPR013094">
    <property type="entry name" value="AB_hydrolase_3"/>
</dbReference>
<proteinExistence type="inferred from homology"/>
<dbReference type="GO" id="GO:0004806">
    <property type="term" value="F:triacylglycerol lipase activity"/>
    <property type="evidence" value="ECO:0007669"/>
    <property type="project" value="TreeGrafter"/>
</dbReference>
<name>A0A1G5ZU02_9HYPH</name>
<dbReference type="GO" id="GO:0005829">
    <property type="term" value="C:cytosol"/>
    <property type="evidence" value="ECO:0007669"/>
    <property type="project" value="TreeGrafter"/>
</dbReference>
<dbReference type="Pfam" id="PF07859">
    <property type="entry name" value="Abhydrolase_3"/>
    <property type="match status" value="1"/>
</dbReference>
<keyword evidence="2" id="KW-0378">Hydrolase</keyword>
<dbReference type="EMBL" id="FMXM01000029">
    <property type="protein sequence ID" value="SDA98155.1"/>
    <property type="molecule type" value="Genomic_DNA"/>
</dbReference>
<dbReference type="STRING" id="1165689.SAMN02927914_06096"/>
<evidence type="ECO:0000259" key="3">
    <source>
        <dbReference type="Pfam" id="PF07859"/>
    </source>
</evidence>
<dbReference type="InterPro" id="IPR002168">
    <property type="entry name" value="Lipase_GDXG_HIS_AS"/>
</dbReference>
<dbReference type="PANTHER" id="PTHR23025:SF3">
    <property type="entry name" value="HORMONE-SENSITIVE LIPASE"/>
    <property type="match status" value="1"/>
</dbReference>
<sequence length="322" mass="34421">MNAPQPDPGIISPQMQALLQKVAAETGPQPDPTLLPAAEGRAVSARNNRRWNVNLPEMAAETEVWIPADPTLGSERCRIRILTPDNAGSGIVFFVHGGGFAFCSPETHERCARVLANETRMPVAMPDYRLAPENPFPAGLLDVVACLRALLDGLVDGPVARPFFVSGDSSGANLALAAMLHEQTTGRALPDGGLLFYGNYAADLTGNSYARFANGPGLTTSRMQRYWDWYAGGRAISADPLACPLAASDEALLRLPPLYLIAAGVDPLFSDTVTLHARLKDLGRADDMEIVPGVTHGFLQHTNELEAAREALRSAGAAARRM</sequence>
<dbReference type="Proteomes" id="UP000198588">
    <property type="component" value="Unassembled WGS sequence"/>
</dbReference>
<dbReference type="Gene3D" id="3.40.50.1820">
    <property type="entry name" value="alpha/beta hydrolase"/>
    <property type="match status" value="1"/>
</dbReference>
<dbReference type="SUPFAM" id="SSF53474">
    <property type="entry name" value="alpha/beta-Hydrolases"/>
    <property type="match status" value="1"/>
</dbReference>
<feature type="domain" description="Alpha/beta hydrolase fold-3" evidence="3">
    <location>
        <begin position="92"/>
        <end position="299"/>
    </location>
</feature>
<dbReference type="GO" id="GO:0019433">
    <property type="term" value="P:triglyceride catabolic process"/>
    <property type="evidence" value="ECO:0007669"/>
    <property type="project" value="TreeGrafter"/>
</dbReference>
<accession>A0A1G5ZU02</accession>
<reference evidence="4 5" key="1">
    <citation type="submission" date="2016-10" db="EMBL/GenBank/DDBJ databases">
        <authorList>
            <person name="de Groot N.N."/>
        </authorList>
    </citation>
    <scope>NUCLEOTIDE SEQUENCE [LARGE SCALE GENOMIC DNA]</scope>
    <source>
        <strain evidence="4 5">CGMCC 1.12097</strain>
    </source>
</reference>
<dbReference type="AlphaFoldDB" id="A0A1G5ZU02"/>
<dbReference type="InterPro" id="IPR029058">
    <property type="entry name" value="AB_hydrolase_fold"/>
</dbReference>
<evidence type="ECO:0000256" key="2">
    <source>
        <dbReference type="ARBA" id="ARBA00022801"/>
    </source>
</evidence>
<dbReference type="RefSeq" id="WP_244529977.1">
    <property type="nucleotide sequence ID" value="NZ_FMXM01000029.1"/>
</dbReference>